<dbReference type="GO" id="GO:0019441">
    <property type="term" value="P:L-tryptophan catabolic process to kynurenine"/>
    <property type="evidence" value="ECO:0007669"/>
    <property type="project" value="InterPro"/>
</dbReference>
<dbReference type="Pfam" id="PF04199">
    <property type="entry name" value="Cyclase"/>
    <property type="match status" value="1"/>
</dbReference>
<dbReference type="RefSeq" id="WP_097153979.1">
    <property type="nucleotide sequence ID" value="NZ_OBEL01000002.1"/>
</dbReference>
<evidence type="ECO:0000256" key="1">
    <source>
        <dbReference type="SAM" id="SignalP"/>
    </source>
</evidence>
<accession>A0A285PDX0</accession>
<dbReference type="SUPFAM" id="SSF102198">
    <property type="entry name" value="Putative cyclase"/>
    <property type="match status" value="1"/>
</dbReference>
<dbReference type="PANTHER" id="PTHR34861:SF10">
    <property type="entry name" value="CYCLASE"/>
    <property type="match status" value="1"/>
</dbReference>
<dbReference type="PANTHER" id="PTHR34861">
    <property type="match status" value="1"/>
</dbReference>
<dbReference type="OrthoDB" id="9777007at2"/>
<dbReference type="EMBL" id="OBEL01000002">
    <property type="protein sequence ID" value="SNZ19648.1"/>
    <property type="molecule type" value="Genomic_DNA"/>
</dbReference>
<feature type="signal peptide" evidence="1">
    <location>
        <begin position="1"/>
        <end position="21"/>
    </location>
</feature>
<proteinExistence type="predicted"/>
<dbReference type="Proteomes" id="UP000219439">
    <property type="component" value="Unassembled WGS sequence"/>
</dbReference>
<keyword evidence="1" id="KW-0732">Signal</keyword>
<name>A0A285PDX0_9HYPH</name>
<evidence type="ECO:0000313" key="2">
    <source>
        <dbReference type="EMBL" id="SNZ19648.1"/>
    </source>
</evidence>
<dbReference type="AlphaFoldDB" id="A0A285PDX0"/>
<feature type="chain" id="PRO_5012831956" evidence="1">
    <location>
        <begin position="22"/>
        <end position="315"/>
    </location>
</feature>
<keyword evidence="3" id="KW-1185">Reference proteome</keyword>
<dbReference type="Gene3D" id="3.50.30.50">
    <property type="entry name" value="Putative cyclase"/>
    <property type="match status" value="1"/>
</dbReference>
<evidence type="ECO:0000313" key="3">
    <source>
        <dbReference type="Proteomes" id="UP000219439"/>
    </source>
</evidence>
<dbReference type="InterPro" id="IPR007325">
    <property type="entry name" value="KFase/CYL"/>
</dbReference>
<dbReference type="GO" id="GO:0004061">
    <property type="term" value="F:arylformamidase activity"/>
    <property type="evidence" value="ECO:0007669"/>
    <property type="project" value="InterPro"/>
</dbReference>
<dbReference type="InterPro" id="IPR037175">
    <property type="entry name" value="KFase_sf"/>
</dbReference>
<protein>
    <submittedName>
        <fullName evidence="2">Putative cyclase</fullName>
    </submittedName>
</protein>
<sequence>MLKQIFLTAALSCLTMVASQASDWTQSPWGPEDEIGAANRITAQSVLAASKLIKTGKTYNLGIVVGKDTPAFFPRTLSVTVLQPNQIQTQGLGSNGMTYNDDIFMGWLGIGPQIDGLGHIGVKHTYYNGFKDNDFAKTDGLTKLGLEKLPPMVTRGVVLDMAKFYGQDIVKEGTAYTREDIMAAAKAQGVELREGDTVLFHSGWLNLLDGEQKDHKRYVSVEPGLGISGADYLAEIGVVAVGADTWGLEAVPFEKGTDGVFKVHQILIPQNGIYILENMETRELVRDGVKEFMFVLGVSRLKGAVQMIINPTAIH</sequence>
<organism evidence="2 3">
    <name type="scientific">Cohaesibacter gelatinilyticus</name>
    <dbReference type="NCBI Taxonomy" id="372072"/>
    <lineage>
        <taxon>Bacteria</taxon>
        <taxon>Pseudomonadati</taxon>
        <taxon>Pseudomonadota</taxon>
        <taxon>Alphaproteobacteria</taxon>
        <taxon>Hyphomicrobiales</taxon>
        <taxon>Cohaesibacteraceae</taxon>
    </lineage>
</organism>
<gene>
    <name evidence="2" type="ORF">SAMN06265368_2738</name>
</gene>
<reference evidence="2 3" key="1">
    <citation type="submission" date="2017-09" db="EMBL/GenBank/DDBJ databases">
        <authorList>
            <person name="Ehlers B."/>
            <person name="Leendertz F.H."/>
        </authorList>
    </citation>
    <scope>NUCLEOTIDE SEQUENCE [LARGE SCALE GENOMIC DNA]</scope>
    <source>
        <strain evidence="2 3">DSM 18289</strain>
    </source>
</reference>